<dbReference type="Proteomes" id="UP000324101">
    <property type="component" value="Chromosome"/>
</dbReference>
<keyword evidence="1" id="KW-0472">Membrane</keyword>
<sequence length="85" mass="8808">MSQNPLLKAAVEARIRVNGWTDTAVTRLRKRHANPDRGQTAFEYLGIILVVVVIIGAIVGTGIGTAITDRIAAAVQAVTAGGGGK</sequence>
<feature type="transmembrane region" description="Helical" evidence="1">
    <location>
        <begin position="44"/>
        <end position="67"/>
    </location>
</feature>
<evidence type="ECO:0000313" key="2">
    <source>
        <dbReference type="EMBL" id="QES56385.1"/>
    </source>
</evidence>
<evidence type="ECO:0000313" key="3">
    <source>
        <dbReference type="Proteomes" id="UP000324101"/>
    </source>
</evidence>
<evidence type="ECO:0000256" key="1">
    <source>
        <dbReference type="SAM" id="Phobius"/>
    </source>
</evidence>
<gene>
    <name evidence="2" type="ORF">DEJ51_21215</name>
</gene>
<keyword evidence="1" id="KW-0812">Transmembrane</keyword>
<dbReference type="RefSeq" id="WP_150258982.1">
    <property type="nucleotide sequence ID" value="NZ_CP029189.1"/>
</dbReference>
<dbReference type="AlphaFoldDB" id="A0A5P2DMH3"/>
<keyword evidence="1" id="KW-1133">Transmembrane helix</keyword>
<name>A0A5P2DMH3_STRVZ</name>
<proteinExistence type="predicted"/>
<organism evidence="2 3">
    <name type="scientific">Streptomyces venezuelae</name>
    <dbReference type="NCBI Taxonomy" id="54571"/>
    <lineage>
        <taxon>Bacteria</taxon>
        <taxon>Bacillati</taxon>
        <taxon>Actinomycetota</taxon>
        <taxon>Actinomycetes</taxon>
        <taxon>Kitasatosporales</taxon>
        <taxon>Streptomycetaceae</taxon>
        <taxon>Streptomyces</taxon>
    </lineage>
</organism>
<protein>
    <recommendedName>
        <fullName evidence="4">Flp family type IVb pilin</fullName>
    </recommendedName>
</protein>
<accession>A0A5P2DMH3</accession>
<dbReference type="EMBL" id="CP029189">
    <property type="protein sequence ID" value="QES56385.1"/>
    <property type="molecule type" value="Genomic_DNA"/>
</dbReference>
<dbReference type="OrthoDB" id="4323722at2"/>
<evidence type="ECO:0008006" key="4">
    <source>
        <dbReference type="Google" id="ProtNLM"/>
    </source>
</evidence>
<reference evidence="2 3" key="1">
    <citation type="submission" date="2018-05" db="EMBL/GenBank/DDBJ databases">
        <title>Streptomyces venezuelae.</title>
        <authorList>
            <person name="Kim W."/>
            <person name="Lee N."/>
            <person name="Cho B.-K."/>
        </authorList>
    </citation>
    <scope>NUCLEOTIDE SEQUENCE [LARGE SCALE GENOMIC DNA]</scope>
    <source>
        <strain evidence="2 3">ATCC 21018</strain>
    </source>
</reference>